<dbReference type="InterPro" id="IPR038709">
    <property type="entry name" value="RpoN_core-bd_sf"/>
</dbReference>
<dbReference type="InterPro" id="IPR007046">
    <property type="entry name" value="RNA_pol_sigma_54_core-bd"/>
</dbReference>
<feature type="compositionally biased region" description="Acidic residues" evidence="9">
    <location>
        <begin position="50"/>
        <end position="65"/>
    </location>
</feature>
<dbReference type="GO" id="GO:0000428">
    <property type="term" value="C:DNA-directed RNA polymerase complex"/>
    <property type="evidence" value="ECO:0007669"/>
    <property type="project" value="UniProtKB-KW"/>
</dbReference>
<name>A0A532V3U7_UNCL8</name>
<evidence type="ECO:0000256" key="1">
    <source>
        <dbReference type="ARBA" id="ARBA00008798"/>
    </source>
</evidence>
<dbReference type="PROSITE" id="PS50044">
    <property type="entry name" value="SIGMA54_3"/>
    <property type="match status" value="1"/>
</dbReference>
<accession>A0A532V3U7</accession>
<keyword evidence="7" id="KW-0238">DNA-binding</keyword>
<dbReference type="NCBIfam" id="TIGR02395">
    <property type="entry name" value="rpoN_sigma"/>
    <property type="match status" value="1"/>
</dbReference>
<reference evidence="12 13" key="1">
    <citation type="submission" date="2017-06" db="EMBL/GenBank/DDBJ databases">
        <title>Novel microbial phyla capable of carbon fixation and sulfur reduction in deep-sea sediments.</title>
        <authorList>
            <person name="Huang J."/>
            <person name="Baker B."/>
            <person name="Wang Y."/>
        </authorList>
    </citation>
    <scope>NUCLEOTIDE SEQUENCE [LARGE SCALE GENOMIC DNA]</scope>
    <source>
        <strain evidence="12">B3_LCP</strain>
    </source>
</reference>
<dbReference type="PIRSF" id="PIRSF000774">
    <property type="entry name" value="RpoN"/>
    <property type="match status" value="1"/>
</dbReference>
<evidence type="ECO:0000256" key="8">
    <source>
        <dbReference type="ARBA" id="ARBA00023163"/>
    </source>
</evidence>
<evidence type="ECO:0000256" key="2">
    <source>
        <dbReference type="ARBA" id="ARBA00022478"/>
    </source>
</evidence>
<dbReference type="PANTHER" id="PTHR32248:SF4">
    <property type="entry name" value="RNA POLYMERASE SIGMA-54 FACTOR"/>
    <property type="match status" value="1"/>
</dbReference>
<protein>
    <submittedName>
        <fullName evidence="12">RNA polymerase sigma-54 factor</fullName>
    </submittedName>
</protein>
<dbReference type="InterPro" id="IPR007634">
    <property type="entry name" value="RNA_pol_sigma_54_DNA-bd"/>
</dbReference>
<sequence>MIQTLRQDLRQRLEMSIQPLQILRSELIQLPLLELELRINSELEENPFLDEAEAPEEENPEETEEIPVPKTAEELDEEDGEELPAKTEAKEVDWEAILNDEDFYEYRPRSLPSSVEVHEIPRAATLSMNDHIRTQLRTDRLIGNFVEVGEYILGSLTPDGYLDMSVEEISADIRIRPEIIEAVIKRIQTYDPPGIAARSLQECLIIQLEAQDNPDPNALRMLKECFKEFTNKKYEIIAKKLEVTLEEVKKAYEIVTKLNPKPGEGLFDEKQNYIVPDLIVKQIGDDFEIFINDGSIPNFYVNTEYRNMVLAKKKVDKKTREFVHRKLESARWFINAIHQRRSTMLRTMRAIVKKQEDFFRFGKEHLRPMILQDIADDIEMDIATISRVTNGKYVQTDFGVIELKYFFSQRMETNEGEDVSTRIIKSKLREIVDKENKASPWSDEKLAELLSQEGYTIARRTVQKYREQLSIPVKRLRREIV</sequence>
<evidence type="ECO:0000256" key="5">
    <source>
        <dbReference type="ARBA" id="ARBA00023015"/>
    </source>
</evidence>
<proteinExistence type="inferred from homology"/>
<feature type="region of interest" description="Disordered" evidence="9">
    <location>
        <begin position="50"/>
        <end position="86"/>
    </location>
</feature>
<evidence type="ECO:0000256" key="3">
    <source>
        <dbReference type="ARBA" id="ARBA00022679"/>
    </source>
</evidence>
<dbReference type="Pfam" id="PF04552">
    <property type="entry name" value="Sigma54_DBD"/>
    <property type="match status" value="1"/>
</dbReference>
<organism evidence="12 13">
    <name type="scientific">candidate division LCP-89 bacterium B3_LCP</name>
    <dbReference type="NCBI Taxonomy" id="2012998"/>
    <lineage>
        <taxon>Bacteria</taxon>
        <taxon>Pseudomonadati</taxon>
        <taxon>Bacteria division LCP-89</taxon>
    </lineage>
</organism>
<keyword evidence="4" id="KW-0548">Nucleotidyltransferase</keyword>
<evidence type="ECO:0000256" key="9">
    <source>
        <dbReference type="SAM" id="MobiDB-lite"/>
    </source>
</evidence>
<evidence type="ECO:0000256" key="6">
    <source>
        <dbReference type="ARBA" id="ARBA00023082"/>
    </source>
</evidence>
<evidence type="ECO:0000259" key="11">
    <source>
        <dbReference type="Pfam" id="PF04963"/>
    </source>
</evidence>
<evidence type="ECO:0000259" key="10">
    <source>
        <dbReference type="Pfam" id="PF04552"/>
    </source>
</evidence>
<dbReference type="Gene3D" id="1.10.10.1330">
    <property type="entry name" value="RNA polymerase sigma-54 factor, core-binding domain"/>
    <property type="match status" value="1"/>
</dbReference>
<comment type="caution">
    <text evidence="12">The sequence shown here is derived from an EMBL/GenBank/DDBJ whole genome shotgun (WGS) entry which is preliminary data.</text>
</comment>
<keyword evidence="8" id="KW-0804">Transcription</keyword>
<dbReference type="PRINTS" id="PR00045">
    <property type="entry name" value="SIGMA54FCT"/>
</dbReference>
<dbReference type="Gene3D" id="1.10.10.60">
    <property type="entry name" value="Homeodomain-like"/>
    <property type="match status" value="1"/>
</dbReference>
<dbReference type="Pfam" id="PF04963">
    <property type="entry name" value="Sigma54_CBD"/>
    <property type="match status" value="1"/>
</dbReference>
<dbReference type="GO" id="GO:0001216">
    <property type="term" value="F:DNA-binding transcription activator activity"/>
    <property type="evidence" value="ECO:0007669"/>
    <property type="project" value="InterPro"/>
</dbReference>
<dbReference type="EMBL" id="NJBN01000002">
    <property type="protein sequence ID" value="TKJ41829.1"/>
    <property type="molecule type" value="Genomic_DNA"/>
</dbReference>
<evidence type="ECO:0000256" key="7">
    <source>
        <dbReference type="ARBA" id="ARBA00023125"/>
    </source>
</evidence>
<evidence type="ECO:0000256" key="4">
    <source>
        <dbReference type="ARBA" id="ARBA00022695"/>
    </source>
</evidence>
<dbReference type="PANTHER" id="PTHR32248">
    <property type="entry name" value="RNA POLYMERASE SIGMA-54 FACTOR"/>
    <property type="match status" value="1"/>
</dbReference>
<keyword evidence="3" id="KW-0808">Transferase</keyword>
<dbReference type="GO" id="GO:0006352">
    <property type="term" value="P:DNA-templated transcription initiation"/>
    <property type="evidence" value="ECO:0007669"/>
    <property type="project" value="InterPro"/>
</dbReference>
<dbReference type="GO" id="GO:0003677">
    <property type="term" value="F:DNA binding"/>
    <property type="evidence" value="ECO:0007669"/>
    <property type="project" value="UniProtKB-KW"/>
</dbReference>
<dbReference type="GO" id="GO:0016987">
    <property type="term" value="F:sigma factor activity"/>
    <property type="evidence" value="ECO:0007669"/>
    <property type="project" value="UniProtKB-KW"/>
</dbReference>
<evidence type="ECO:0000313" key="12">
    <source>
        <dbReference type="EMBL" id="TKJ41829.1"/>
    </source>
</evidence>
<dbReference type="GO" id="GO:0016779">
    <property type="term" value="F:nucleotidyltransferase activity"/>
    <property type="evidence" value="ECO:0007669"/>
    <property type="project" value="UniProtKB-KW"/>
</dbReference>
<keyword evidence="5" id="KW-0805">Transcription regulation</keyword>
<keyword evidence="6" id="KW-0731">Sigma factor</keyword>
<dbReference type="InterPro" id="IPR000394">
    <property type="entry name" value="RNA_pol_sigma_54"/>
</dbReference>
<feature type="domain" description="RNA polymerase sigma factor 54 core-binding" evidence="11">
    <location>
        <begin position="124"/>
        <end position="305"/>
    </location>
</feature>
<dbReference type="AlphaFoldDB" id="A0A532V3U7"/>
<dbReference type="Proteomes" id="UP000319619">
    <property type="component" value="Unassembled WGS sequence"/>
</dbReference>
<evidence type="ECO:0000313" key="13">
    <source>
        <dbReference type="Proteomes" id="UP000319619"/>
    </source>
</evidence>
<dbReference type="Pfam" id="PF00309">
    <property type="entry name" value="Sigma54_AID"/>
    <property type="match status" value="1"/>
</dbReference>
<keyword evidence="2" id="KW-0240">DNA-directed RNA polymerase</keyword>
<feature type="domain" description="RNA polymerase sigma factor 54 DNA-binding" evidence="10">
    <location>
        <begin position="321"/>
        <end position="478"/>
    </location>
</feature>
<comment type="similarity">
    <text evidence="1">Belongs to the sigma-54 factor family.</text>
</comment>
<gene>
    <name evidence="12" type="primary">rpoN</name>
    <name evidence="12" type="ORF">CEE37_04475</name>
</gene>